<protein>
    <submittedName>
        <fullName evidence="5">Purine nucleoside phosphoramidase</fullName>
    </submittedName>
</protein>
<accession>D8PBZ1</accession>
<keyword evidence="6" id="KW-1185">Reference proteome</keyword>
<dbReference type="InterPro" id="IPR001310">
    <property type="entry name" value="Histidine_triad_HIT"/>
</dbReference>
<dbReference type="PROSITE" id="PS00892">
    <property type="entry name" value="HIT_1"/>
    <property type="match status" value="1"/>
</dbReference>
<dbReference type="OrthoDB" id="9784774at2"/>
<evidence type="ECO:0000313" key="6">
    <source>
        <dbReference type="Proteomes" id="UP000001660"/>
    </source>
</evidence>
<dbReference type="InterPro" id="IPR011146">
    <property type="entry name" value="HIT-like"/>
</dbReference>
<evidence type="ECO:0000256" key="2">
    <source>
        <dbReference type="PIRSR" id="PIRSR601310-3"/>
    </source>
</evidence>
<evidence type="ECO:0000313" key="5">
    <source>
        <dbReference type="EMBL" id="CBK40750.1"/>
    </source>
</evidence>
<dbReference type="CDD" id="cd01276">
    <property type="entry name" value="PKCI_related"/>
    <property type="match status" value="1"/>
</dbReference>
<dbReference type="Pfam" id="PF01230">
    <property type="entry name" value="HIT"/>
    <property type="match status" value="1"/>
</dbReference>
<dbReference type="InterPro" id="IPR036265">
    <property type="entry name" value="HIT-like_sf"/>
</dbReference>
<dbReference type="AlphaFoldDB" id="D8PBZ1"/>
<dbReference type="PROSITE" id="PS51084">
    <property type="entry name" value="HIT_2"/>
    <property type="match status" value="1"/>
</dbReference>
<dbReference type="STRING" id="330214.NIDE0988"/>
<dbReference type="EMBL" id="FP929003">
    <property type="protein sequence ID" value="CBK40750.1"/>
    <property type="molecule type" value="Genomic_DNA"/>
</dbReference>
<feature type="active site" description="Tele-AMP-histidine intermediate" evidence="1">
    <location>
        <position position="100"/>
    </location>
</feature>
<evidence type="ECO:0000256" key="3">
    <source>
        <dbReference type="PROSITE-ProRule" id="PRU00464"/>
    </source>
</evidence>
<dbReference type="eggNOG" id="COG0537">
    <property type="taxonomic scope" value="Bacteria"/>
</dbReference>
<organism evidence="5 6">
    <name type="scientific">Nitrospira defluvii</name>
    <dbReference type="NCBI Taxonomy" id="330214"/>
    <lineage>
        <taxon>Bacteria</taxon>
        <taxon>Pseudomonadati</taxon>
        <taxon>Nitrospirota</taxon>
        <taxon>Nitrospiria</taxon>
        <taxon>Nitrospirales</taxon>
        <taxon>Nitrospiraceae</taxon>
        <taxon>Nitrospira</taxon>
    </lineage>
</organism>
<dbReference type="GO" id="GO:0003824">
    <property type="term" value="F:catalytic activity"/>
    <property type="evidence" value="ECO:0007669"/>
    <property type="project" value="InterPro"/>
</dbReference>
<gene>
    <name evidence="5" type="primary">hinT</name>
    <name evidence="5" type="ORF">NIDE0988</name>
</gene>
<dbReference type="Proteomes" id="UP000001660">
    <property type="component" value="Chromosome"/>
</dbReference>
<dbReference type="KEGG" id="nde:NIDE0988"/>
<dbReference type="PRINTS" id="PR00332">
    <property type="entry name" value="HISTRIAD"/>
</dbReference>
<dbReference type="HOGENOM" id="CLU_056776_8_1_0"/>
<feature type="domain" description="HIT" evidence="4">
    <location>
        <begin position="5"/>
        <end position="114"/>
    </location>
</feature>
<proteinExistence type="predicted"/>
<reference evidence="5 6" key="1">
    <citation type="journal article" date="2010" name="Proc. Natl. Acad. Sci. U.S.A.">
        <title>A Nitrospira metagenome illuminates the physiology and evolution of globally important nitrite-oxidizing bacteria.</title>
        <authorList>
            <person name="Lucker S."/>
            <person name="Wagner M."/>
            <person name="Maixner F."/>
            <person name="Pelletier E."/>
            <person name="Koch H."/>
            <person name="Vacherie B."/>
            <person name="Rattei T."/>
            <person name="Sinninghe Damste J."/>
            <person name="Spieck E."/>
            <person name="Le Paslier D."/>
            <person name="Daims H."/>
        </authorList>
    </citation>
    <scope>NUCLEOTIDE SEQUENCE [LARGE SCALE GENOMIC DNA]</scope>
</reference>
<evidence type="ECO:0000256" key="1">
    <source>
        <dbReference type="PIRSR" id="PIRSR601310-1"/>
    </source>
</evidence>
<dbReference type="PANTHER" id="PTHR23089">
    <property type="entry name" value="HISTIDINE TRIAD HIT PROTEIN"/>
    <property type="match status" value="1"/>
</dbReference>
<feature type="short sequence motif" description="Histidine triad motif" evidence="2 3">
    <location>
        <begin position="98"/>
        <end position="102"/>
    </location>
</feature>
<dbReference type="Gene3D" id="3.30.428.10">
    <property type="entry name" value="HIT-like"/>
    <property type="match status" value="1"/>
</dbReference>
<name>D8PBZ1_9BACT</name>
<evidence type="ECO:0000259" key="4">
    <source>
        <dbReference type="PROSITE" id="PS51084"/>
    </source>
</evidence>
<dbReference type="InterPro" id="IPR019808">
    <property type="entry name" value="Histidine_triad_CS"/>
</dbReference>
<sequence>MDNCIFCRIVEGGIPAKIVYQDDQVLAFEDINAQAPVHILVIPKRHVAAVQDCREGDQALLGHLLLTCSKIAGMKNLAESGYRIVTNTGAESGQTVFHLHLHVLGGRHMTWPPG</sequence>
<dbReference type="SUPFAM" id="SSF54197">
    <property type="entry name" value="HIT-like"/>
    <property type="match status" value="1"/>
</dbReference>